<dbReference type="CDD" id="cd06267">
    <property type="entry name" value="PBP1_LacI_sugar_binding-like"/>
    <property type="match status" value="1"/>
</dbReference>
<sequence length="358" mass="37096">MAQRHGAPARLIDVAEKAGVSLTTASFAMSGRPGVSEAVAERVRTIAAELGYVPNMQARSLASGASSTLGLVVHDVADPYFAELASAVVESAAALDLTVQICQSSRDPKQEINQVRALVASRVRGIIMAGSGHIGSSAARATYDELERFQSTGGRVAMIGRHRAPLDAVVPDNVAGGVLIGGHLRESGHVHVGIVAGPSDLASAVDRHRGVVEGLTAQNHPAQVVVAHSDFTHAGGSEAADRLLADHPEITALVALNDTMAAGVLATARRRGLDVPGDVSVSGFDDVRVAADLGPGLTTVRLPLHDIGTTAVQLALKPPAARSRRIQIPVELVVRGSTNRAPQRDGGPPRRATQTELI</sequence>
<dbReference type="Gene3D" id="3.40.50.2300">
    <property type="match status" value="2"/>
</dbReference>
<dbReference type="SUPFAM" id="SSF47413">
    <property type="entry name" value="lambda repressor-like DNA-binding domains"/>
    <property type="match status" value="1"/>
</dbReference>
<protein>
    <submittedName>
        <fullName evidence="6">LacI family transcriptional regulator</fullName>
    </submittedName>
</protein>
<reference evidence="6 7" key="1">
    <citation type="submission" date="2021-05" db="EMBL/GenBank/DDBJ databases">
        <title>Draft Genome Sequences of Clinical Respiratory Isolates of Mycobacterium goodii Recovered in Ireland.</title>
        <authorList>
            <person name="Flanagan P.R."/>
            <person name="Mok S."/>
            <person name="Roycroft E."/>
            <person name="Rogers T.R."/>
            <person name="Fitzgibbon M."/>
        </authorList>
    </citation>
    <scope>NUCLEOTIDE SEQUENCE [LARGE SCALE GENOMIC DNA]</scope>
    <source>
        <strain evidence="6 7">14IE55</strain>
    </source>
</reference>
<dbReference type="Pfam" id="PF00356">
    <property type="entry name" value="LacI"/>
    <property type="match status" value="1"/>
</dbReference>
<dbReference type="PROSITE" id="PS50932">
    <property type="entry name" value="HTH_LACI_2"/>
    <property type="match status" value="1"/>
</dbReference>
<dbReference type="EMBL" id="JAHBOM010000002">
    <property type="protein sequence ID" value="MBU8821731.1"/>
    <property type="molecule type" value="Genomic_DNA"/>
</dbReference>
<dbReference type="RefSeq" id="WP_073676699.1">
    <property type="nucleotide sequence ID" value="NZ_JAHBOJ010000018.1"/>
</dbReference>
<dbReference type="CDD" id="cd01392">
    <property type="entry name" value="HTH_LacI"/>
    <property type="match status" value="1"/>
</dbReference>
<comment type="caution">
    <text evidence="6">The sequence shown here is derived from an EMBL/GenBank/DDBJ whole genome shotgun (WGS) entry which is preliminary data.</text>
</comment>
<gene>
    <name evidence="6" type="ORF">KL859_02455</name>
</gene>
<evidence type="ECO:0000256" key="1">
    <source>
        <dbReference type="ARBA" id="ARBA00023015"/>
    </source>
</evidence>
<keyword evidence="7" id="KW-1185">Reference proteome</keyword>
<evidence type="ECO:0000256" key="3">
    <source>
        <dbReference type="ARBA" id="ARBA00023163"/>
    </source>
</evidence>
<feature type="region of interest" description="Disordered" evidence="4">
    <location>
        <begin position="337"/>
        <end position="358"/>
    </location>
</feature>
<proteinExistence type="predicted"/>
<organism evidence="6 7">
    <name type="scientific">Mycolicibacterium goodii</name>
    <name type="common">Mycobacterium goodii</name>
    <dbReference type="NCBI Taxonomy" id="134601"/>
    <lineage>
        <taxon>Bacteria</taxon>
        <taxon>Bacillati</taxon>
        <taxon>Actinomycetota</taxon>
        <taxon>Actinomycetes</taxon>
        <taxon>Mycobacteriales</taxon>
        <taxon>Mycobacteriaceae</taxon>
        <taxon>Mycolicibacterium</taxon>
    </lineage>
</organism>
<keyword evidence="3" id="KW-0804">Transcription</keyword>
<evidence type="ECO:0000313" key="7">
    <source>
        <dbReference type="Proteomes" id="UP000696413"/>
    </source>
</evidence>
<evidence type="ECO:0000256" key="4">
    <source>
        <dbReference type="SAM" id="MobiDB-lite"/>
    </source>
</evidence>
<evidence type="ECO:0000313" key="6">
    <source>
        <dbReference type="EMBL" id="MBU8821731.1"/>
    </source>
</evidence>
<dbReference type="Proteomes" id="UP000696413">
    <property type="component" value="Unassembled WGS sequence"/>
</dbReference>
<dbReference type="InterPro" id="IPR046335">
    <property type="entry name" value="LacI/GalR-like_sensor"/>
</dbReference>
<dbReference type="PANTHER" id="PTHR30146">
    <property type="entry name" value="LACI-RELATED TRANSCRIPTIONAL REPRESSOR"/>
    <property type="match status" value="1"/>
</dbReference>
<feature type="domain" description="HTH lacI-type" evidence="5">
    <location>
        <begin position="9"/>
        <end position="63"/>
    </location>
</feature>
<dbReference type="InterPro" id="IPR028082">
    <property type="entry name" value="Peripla_BP_I"/>
</dbReference>
<name>A0ABS6HGC4_MYCGD</name>
<dbReference type="Gene3D" id="1.10.260.40">
    <property type="entry name" value="lambda repressor-like DNA-binding domains"/>
    <property type="match status" value="1"/>
</dbReference>
<accession>A0ABS6HGC4</accession>
<keyword evidence="1" id="KW-0805">Transcription regulation</keyword>
<dbReference type="SUPFAM" id="SSF53822">
    <property type="entry name" value="Periplasmic binding protein-like I"/>
    <property type="match status" value="1"/>
</dbReference>
<evidence type="ECO:0000256" key="2">
    <source>
        <dbReference type="ARBA" id="ARBA00023125"/>
    </source>
</evidence>
<dbReference type="InterPro" id="IPR010982">
    <property type="entry name" value="Lambda_DNA-bd_dom_sf"/>
</dbReference>
<dbReference type="InterPro" id="IPR000843">
    <property type="entry name" value="HTH_LacI"/>
</dbReference>
<dbReference type="SMART" id="SM00354">
    <property type="entry name" value="HTH_LACI"/>
    <property type="match status" value="1"/>
</dbReference>
<keyword evidence="2" id="KW-0238">DNA-binding</keyword>
<dbReference type="PANTHER" id="PTHR30146:SF109">
    <property type="entry name" value="HTH-TYPE TRANSCRIPTIONAL REGULATOR GALS"/>
    <property type="match status" value="1"/>
</dbReference>
<evidence type="ECO:0000259" key="5">
    <source>
        <dbReference type="PROSITE" id="PS50932"/>
    </source>
</evidence>
<dbReference type="Pfam" id="PF13377">
    <property type="entry name" value="Peripla_BP_3"/>
    <property type="match status" value="1"/>
</dbReference>